<organism evidence="3 4">
    <name type="scientific">Liquorilactobacillus satsumensis DSM 16230 = JCM 12392</name>
    <dbReference type="NCBI Taxonomy" id="1423801"/>
    <lineage>
        <taxon>Bacteria</taxon>
        <taxon>Bacillati</taxon>
        <taxon>Bacillota</taxon>
        <taxon>Bacilli</taxon>
        <taxon>Lactobacillales</taxon>
        <taxon>Lactobacillaceae</taxon>
        <taxon>Liquorilactobacillus</taxon>
    </lineage>
</organism>
<dbReference type="InterPro" id="IPR009214">
    <property type="entry name" value="DUF1129"/>
</dbReference>
<dbReference type="PATRIC" id="fig|1423801.4.peg.393"/>
<feature type="region of interest" description="Disordered" evidence="1">
    <location>
        <begin position="1"/>
        <end position="33"/>
    </location>
</feature>
<feature type="transmembrane region" description="Helical" evidence="2">
    <location>
        <begin position="123"/>
        <end position="142"/>
    </location>
</feature>
<feature type="transmembrane region" description="Helical" evidence="2">
    <location>
        <begin position="189"/>
        <end position="210"/>
    </location>
</feature>
<protein>
    <recommendedName>
        <fullName evidence="5">Integral membrane protein</fullName>
    </recommendedName>
</protein>
<evidence type="ECO:0000313" key="4">
    <source>
        <dbReference type="Proteomes" id="UP000051166"/>
    </source>
</evidence>
<dbReference type="Proteomes" id="UP000051166">
    <property type="component" value="Unassembled WGS sequence"/>
</dbReference>
<keyword evidence="2" id="KW-1133">Transmembrane helix</keyword>
<dbReference type="AlphaFoldDB" id="A0A0R1V6A1"/>
<evidence type="ECO:0000313" key="3">
    <source>
        <dbReference type="EMBL" id="KRL99107.1"/>
    </source>
</evidence>
<dbReference type="PIRSF" id="PIRSF033111">
    <property type="entry name" value="UCP033111"/>
    <property type="match status" value="1"/>
</dbReference>
<keyword evidence="4" id="KW-1185">Reference proteome</keyword>
<dbReference type="STRING" id="1423801.FD50_GL000386"/>
<feature type="transmembrane region" description="Helical" evidence="2">
    <location>
        <begin position="154"/>
        <end position="177"/>
    </location>
</feature>
<evidence type="ECO:0008006" key="5">
    <source>
        <dbReference type="Google" id="ProtNLM"/>
    </source>
</evidence>
<evidence type="ECO:0000256" key="2">
    <source>
        <dbReference type="SAM" id="Phobius"/>
    </source>
</evidence>
<keyword evidence="2" id="KW-0472">Membrane</keyword>
<gene>
    <name evidence="3" type="ORF">FD50_GL000386</name>
</gene>
<keyword evidence="2" id="KW-0812">Transmembrane</keyword>
<sequence>MGAVVGQGNSENENKKRNEEVAQKQTEALQEKATEKKVAVQNQFAGLTKRNEDYMFRLNRVLEERDFPAEKRTAAIQEMTTELLEKQRQGVIAAKYYGTVTERAQEIIAGPKKVYTPPAFWKIALDNGLMIFTLFCAMYAVLNQFSVKGGQTNNGILTLLVTSAFAGTGMAYFYRVTGQRRSGGKKMPFWRVILVSLAFMLLWVAIYTLIAQVPFLNQGLSVFAYAVLAVLAFGLRYLLKKKLDIPARPF</sequence>
<feature type="transmembrane region" description="Helical" evidence="2">
    <location>
        <begin position="222"/>
        <end position="239"/>
    </location>
</feature>
<comment type="caution">
    <text evidence="3">The sequence shown here is derived from an EMBL/GenBank/DDBJ whole genome shotgun (WGS) entry which is preliminary data.</text>
</comment>
<dbReference type="Pfam" id="PF06570">
    <property type="entry name" value="DUF1129"/>
    <property type="match status" value="1"/>
</dbReference>
<proteinExistence type="predicted"/>
<reference evidence="3 4" key="1">
    <citation type="journal article" date="2015" name="Genome Announc.">
        <title>Expanding the biotechnology potential of lactobacilli through comparative genomics of 213 strains and associated genera.</title>
        <authorList>
            <person name="Sun Z."/>
            <person name="Harris H.M."/>
            <person name="McCann A."/>
            <person name="Guo C."/>
            <person name="Argimon S."/>
            <person name="Zhang W."/>
            <person name="Yang X."/>
            <person name="Jeffery I.B."/>
            <person name="Cooney J.C."/>
            <person name="Kagawa T.F."/>
            <person name="Liu W."/>
            <person name="Song Y."/>
            <person name="Salvetti E."/>
            <person name="Wrobel A."/>
            <person name="Rasinkangas P."/>
            <person name="Parkhill J."/>
            <person name="Rea M.C."/>
            <person name="O'Sullivan O."/>
            <person name="Ritari J."/>
            <person name="Douillard F.P."/>
            <person name="Paul Ross R."/>
            <person name="Yang R."/>
            <person name="Briner A.E."/>
            <person name="Felis G.E."/>
            <person name="de Vos W.M."/>
            <person name="Barrangou R."/>
            <person name="Klaenhammer T.R."/>
            <person name="Caufield P.W."/>
            <person name="Cui Y."/>
            <person name="Zhang H."/>
            <person name="O'Toole P.W."/>
        </authorList>
    </citation>
    <scope>NUCLEOTIDE SEQUENCE [LARGE SCALE GENOMIC DNA]</scope>
    <source>
        <strain evidence="3 4">DSM 16230</strain>
    </source>
</reference>
<name>A0A0R1V6A1_9LACO</name>
<dbReference type="SUPFAM" id="SSF103473">
    <property type="entry name" value="MFS general substrate transporter"/>
    <property type="match status" value="1"/>
</dbReference>
<feature type="compositionally biased region" description="Basic and acidic residues" evidence="1">
    <location>
        <begin position="12"/>
        <end position="22"/>
    </location>
</feature>
<evidence type="ECO:0000256" key="1">
    <source>
        <dbReference type="SAM" id="MobiDB-lite"/>
    </source>
</evidence>
<accession>A0A0R1V6A1</accession>
<dbReference type="InterPro" id="IPR036259">
    <property type="entry name" value="MFS_trans_sf"/>
</dbReference>
<dbReference type="EMBL" id="AZFQ01000034">
    <property type="protein sequence ID" value="KRL99107.1"/>
    <property type="molecule type" value="Genomic_DNA"/>
</dbReference>